<dbReference type="Pfam" id="PF06105">
    <property type="entry name" value="Aph-1"/>
    <property type="match status" value="1"/>
</dbReference>
<evidence type="ECO:0000256" key="6">
    <source>
        <dbReference type="ARBA" id="ARBA00023136"/>
    </source>
</evidence>
<dbReference type="RefSeq" id="XP_029656374.1">
    <property type="nucleotide sequence ID" value="XM_029800514.2"/>
</dbReference>
<dbReference type="PANTHER" id="PTHR12889">
    <property type="entry name" value="GAMMA-SECRETASE SUBUNIT APH-1"/>
    <property type="match status" value="1"/>
</dbReference>
<gene>
    <name evidence="9" type="primary">LOC115230308</name>
</gene>
<evidence type="ECO:0000256" key="4">
    <source>
        <dbReference type="ARBA" id="ARBA00022976"/>
    </source>
</evidence>
<feature type="transmembrane region" description="Helical" evidence="7">
    <location>
        <begin position="223"/>
        <end position="244"/>
    </location>
</feature>
<evidence type="ECO:0000256" key="2">
    <source>
        <dbReference type="ARBA" id="ARBA00005577"/>
    </source>
</evidence>
<comment type="subcellular location">
    <subcellularLocation>
        <location evidence="1">Membrane</location>
        <topology evidence="1">Multi-pass membrane protein</topology>
    </subcellularLocation>
</comment>
<reference evidence="9" key="1">
    <citation type="submission" date="2025-08" db="UniProtKB">
        <authorList>
            <consortium name="RefSeq"/>
        </authorList>
    </citation>
    <scope>IDENTIFICATION</scope>
</reference>
<accession>A0A6P7TVJ1</accession>
<dbReference type="GO" id="GO:0007219">
    <property type="term" value="P:Notch signaling pathway"/>
    <property type="evidence" value="ECO:0007669"/>
    <property type="project" value="UniProtKB-KW"/>
</dbReference>
<feature type="transmembrane region" description="Helical" evidence="7">
    <location>
        <begin position="70"/>
        <end position="88"/>
    </location>
</feature>
<evidence type="ECO:0000313" key="9">
    <source>
        <dbReference type="RefSeq" id="XP_029656374.1"/>
    </source>
</evidence>
<dbReference type="KEGG" id="osn:115230308"/>
<keyword evidence="3 7" id="KW-0812">Transmembrane</keyword>
<dbReference type="AlphaFoldDB" id="A0A6P7TVJ1"/>
<evidence type="ECO:0000256" key="1">
    <source>
        <dbReference type="ARBA" id="ARBA00004141"/>
    </source>
</evidence>
<keyword evidence="5 7" id="KW-1133">Transmembrane helix</keyword>
<evidence type="ECO:0000313" key="8">
    <source>
        <dbReference type="Proteomes" id="UP000515154"/>
    </source>
</evidence>
<feature type="transmembrane region" description="Helical" evidence="7">
    <location>
        <begin position="6"/>
        <end position="25"/>
    </location>
</feature>
<keyword evidence="8" id="KW-1185">Reference proteome</keyword>
<feature type="transmembrane region" description="Helical" evidence="7">
    <location>
        <begin position="32"/>
        <end position="55"/>
    </location>
</feature>
<keyword evidence="6 7" id="KW-0472">Membrane</keyword>
<sequence length="266" mass="29681">MTMMEFFGCTFIAFGPPLAMFIFTIAPDPLRVIVLIASGFFWLLSLLFSSILWFAAKEIMSGANKLRESLITGLVFSVLIQELFRYLFYKMLRKADEGLQRVSQQGRSANIRPKDITNKSIMAYVSGLGFGIICGAFSLINVLADMVGPGTVGIHGDSPYFFLASAFLTLSFVFLHTFWGIICFFAWDKKKYIWVAVVILSHMLTSSVTYLNGLSREHISTQYIITIVVAYLTMFITGALAFCLSGGSLKYLPLALRCSKGRHETD</sequence>
<dbReference type="GO" id="GO:0016020">
    <property type="term" value="C:membrane"/>
    <property type="evidence" value="ECO:0007669"/>
    <property type="project" value="UniProtKB-SubCell"/>
</dbReference>
<dbReference type="Proteomes" id="UP000515154">
    <property type="component" value="Linkage group LG2"/>
</dbReference>
<protein>
    <submittedName>
        <fullName evidence="9">Gamma-secretase subunit Aph-1</fullName>
    </submittedName>
</protein>
<feature type="transmembrane region" description="Helical" evidence="7">
    <location>
        <begin position="121"/>
        <end position="140"/>
    </location>
</feature>
<comment type="similarity">
    <text evidence="2">Belongs to the APH-1 family.</text>
</comment>
<feature type="transmembrane region" description="Helical" evidence="7">
    <location>
        <begin position="160"/>
        <end position="185"/>
    </location>
</feature>
<evidence type="ECO:0000256" key="5">
    <source>
        <dbReference type="ARBA" id="ARBA00022989"/>
    </source>
</evidence>
<evidence type="ECO:0000256" key="3">
    <source>
        <dbReference type="ARBA" id="ARBA00022692"/>
    </source>
</evidence>
<dbReference type="GO" id="GO:0016485">
    <property type="term" value="P:protein processing"/>
    <property type="evidence" value="ECO:0007669"/>
    <property type="project" value="InterPro"/>
</dbReference>
<dbReference type="InterPro" id="IPR009294">
    <property type="entry name" value="Aph-1"/>
</dbReference>
<proteinExistence type="inferred from homology"/>
<keyword evidence="4" id="KW-0914">Notch signaling pathway</keyword>
<organism evidence="8 9">
    <name type="scientific">Octopus sinensis</name>
    <name type="common">East Asian common octopus</name>
    <dbReference type="NCBI Taxonomy" id="2607531"/>
    <lineage>
        <taxon>Eukaryota</taxon>
        <taxon>Metazoa</taxon>
        <taxon>Spiralia</taxon>
        <taxon>Lophotrochozoa</taxon>
        <taxon>Mollusca</taxon>
        <taxon>Cephalopoda</taxon>
        <taxon>Coleoidea</taxon>
        <taxon>Octopodiformes</taxon>
        <taxon>Octopoda</taxon>
        <taxon>Incirrata</taxon>
        <taxon>Octopodidae</taxon>
        <taxon>Octopus</taxon>
    </lineage>
</organism>
<feature type="transmembrane region" description="Helical" evidence="7">
    <location>
        <begin position="192"/>
        <end position="211"/>
    </location>
</feature>
<name>A0A6P7TVJ1_9MOLL</name>
<evidence type="ECO:0000256" key="7">
    <source>
        <dbReference type="SAM" id="Phobius"/>
    </source>
</evidence>